<keyword evidence="2" id="KW-1185">Reference proteome</keyword>
<evidence type="ECO:0000313" key="2">
    <source>
        <dbReference type="Proteomes" id="UP001595379"/>
    </source>
</evidence>
<organism evidence="1 2">
    <name type="scientific">Hyphobacterium vulgare</name>
    <dbReference type="NCBI Taxonomy" id="1736751"/>
    <lineage>
        <taxon>Bacteria</taxon>
        <taxon>Pseudomonadati</taxon>
        <taxon>Pseudomonadota</taxon>
        <taxon>Alphaproteobacteria</taxon>
        <taxon>Maricaulales</taxon>
        <taxon>Maricaulaceae</taxon>
        <taxon>Hyphobacterium</taxon>
    </lineage>
</organism>
<accession>A0ABV6ZU31</accession>
<dbReference type="Pfam" id="PF10098">
    <property type="entry name" value="DUF2336"/>
    <property type="match status" value="1"/>
</dbReference>
<evidence type="ECO:0000313" key="1">
    <source>
        <dbReference type="EMBL" id="MFC2924951.1"/>
    </source>
</evidence>
<proteinExistence type="predicted"/>
<dbReference type="Proteomes" id="UP001595379">
    <property type="component" value="Unassembled WGS sequence"/>
</dbReference>
<dbReference type="RefSeq" id="WP_343163835.1">
    <property type="nucleotide sequence ID" value="NZ_JBHRSV010000001.1"/>
</dbReference>
<sequence length="383" mass="41730">MSLVTMRANLTQDDIRRLVKGESPEERAMAARKICQRVDAPDLTEEERIAANSIIEMIAQDAVVLVRRALAVTLRSSPNLPKSVAIKLAADIDSIAVPVLAGSPVFSDAELVEIIQSQGEAKQAAIGARQSVSAEVVGAIVEFGTERAVSITAANDGAQFGDESYEKAFARFCESKIVMDSFVSRSALPLAFTEKLISRVSDEALERLVKRHALPPQLAVELAEATRERATVDLVDQAGIAPDMRHFVQQLQMNGRLTPSLILRAAFRGHISFVEHAFAELGSVPHAKAWLLIHDAGPLGMKAIFDRTGLPARLFPAIRAAIDTLHSIEMEDSPEGRVRFRKILAERAFTRFQGVPDEDVEYILARLDEDQIGVQPAAARLAG</sequence>
<dbReference type="InterPro" id="IPR019285">
    <property type="entry name" value="DUF2336"/>
</dbReference>
<dbReference type="InterPro" id="IPR014598">
    <property type="entry name" value="UCP035865"/>
</dbReference>
<protein>
    <submittedName>
        <fullName evidence="1">DUF2336 domain-containing protein</fullName>
    </submittedName>
</protein>
<name>A0ABV6ZU31_9PROT</name>
<dbReference type="EMBL" id="JBHRSV010000001">
    <property type="protein sequence ID" value="MFC2924951.1"/>
    <property type="molecule type" value="Genomic_DNA"/>
</dbReference>
<comment type="caution">
    <text evidence="1">The sequence shown here is derived from an EMBL/GenBank/DDBJ whole genome shotgun (WGS) entry which is preliminary data.</text>
</comment>
<gene>
    <name evidence="1" type="ORF">ACFOOR_02410</name>
</gene>
<dbReference type="PIRSF" id="PIRSF035865">
    <property type="entry name" value="UCP035865"/>
    <property type="match status" value="1"/>
</dbReference>
<reference evidence="2" key="1">
    <citation type="journal article" date="2019" name="Int. J. Syst. Evol. Microbiol.">
        <title>The Global Catalogue of Microorganisms (GCM) 10K type strain sequencing project: providing services to taxonomists for standard genome sequencing and annotation.</title>
        <authorList>
            <consortium name="The Broad Institute Genomics Platform"/>
            <consortium name="The Broad Institute Genome Sequencing Center for Infectious Disease"/>
            <person name="Wu L."/>
            <person name="Ma J."/>
        </authorList>
    </citation>
    <scope>NUCLEOTIDE SEQUENCE [LARGE SCALE GENOMIC DNA]</scope>
    <source>
        <strain evidence="2">KCTC 52487</strain>
    </source>
</reference>